<proteinExistence type="predicted"/>
<dbReference type="EMBL" id="UZAK01003618">
    <property type="protein sequence ID" value="VDO80600.1"/>
    <property type="molecule type" value="Genomic_DNA"/>
</dbReference>
<dbReference type="AlphaFoldDB" id="A0A183JKP2"/>
<dbReference type="STRING" id="6186.A0A183JKP2"/>
<evidence type="ECO:0000313" key="2">
    <source>
        <dbReference type="Proteomes" id="UP000279833"/>
    </source>
</evidence>
<evidence type="ECO:0000313" key="1">
    <source>
        <dbReference type="EMBL" id="VDO80600.1"/>
    </source>
</evidence>
<dbReference type="WBParaSite" id="SCUD_0000327301-mRNA-1">
    <property type="protein sequence ID" value="SCUD_0000327301-mRNA-1"/>
    <property type="gene ID" value="SCUD_0000327301"/>
</dbReference>
<reference evidence="1 2" key="2">
    <citation type="submission" date="2018-11" db="EMBL/GenBank/DDBJ databases">
        <authorList>
            <consortium name="Pathogen Informatics"/>
        </authorList>
    </citation>
    <scope>NUCLEOTIDE SEQUENCE [LARGE SCALE GENOMIC DNA]</scope>
    <source>
        <strain evidence="1">Dakar</strain>
        <strain evidence="2">Dakar, Senegal</strain>
    </source>
</reference>
<reference evidence="3" key="1">
    <citation type="submission" date="2016-06" db="UniProtKB">
        <authorList>
            <consortium name="WormBaseParasite"/>
        </authorList>
    </citation>
    <scope>IDENTIFICATION</scope>
</reference>
<protein>
    <submittedName>
        <fullName evidence="3">Endo/exonuclease/phosphatase domain-containing protein</fullName>
    </submittedName>
</protein>
<evidence type="ECO:0000313" key="3">
    <source>
        <dbReference type="WBParaSite" id="SCUD_0000327301-mRNA-1"/>
    </source>
</evidence>
<dbReference type="Proteomes" id="UP000279833">
    <property type="component" value="Unassembled WGS sequence"/>
</dbReference>
<accession>A0A183JKP2</accession>
<dbReference type="Gene3D" id="3.60.10.10">
    <property type="entry name" value="Endonuclease/exonuclease/phosphatase"/>
    <property type="match status" value="1"/>
</dbReference>
<name>A0A183JKP2_9TREM</name>
<keyword evidence="2" id="KW-1185">Reference proteome</keyword>
<dbReference type="InterPro" id="IPR036691">
    <property type="entry name" value="Endo/exonu/phosph_ase_sf"/>
</dbReference>
<dbReference type="InterPro" id="IPR027124">
    <property type="entry name" value="Swc5/CFDP1/2"/>
</dbReference>
<sequence>MNTIQRYAPTNNGNDDDKDQFYERLQSIIMKSPRKDMTILMRDLSAKVGMNNNGYEDIMGQHGLGERKENGERFANLYALNKLVIDGTIFPHKRIHKSRWVSPDHTTKNQIDHICISKKYTSSMEDVRTRGGADIASDHHQLVVAKLKLKLKNQWTTGKASLQRFNTPFLRHIDKLNQFNRALDNKFQASQDLLKEEKTNVEDNWKFIKEALTSTCQEVLGRKKHHHKEWITIETQGKIQEMKDKKTAINNSRTRTENVKANKQVKKSIRTDKQKCGGDIATTTERLQEKKISNNYMI</sequence>
<dbReference type="PANTHER" id="PTHR23227">
    <property type="entry name" value="BUCENTAUR RELATED"/>
    <property type="match status" value="1"/>
</dbReference>
<gene>
    <name evidence="1" type="ORF">SCUD_LOCUS3273</name>
</gene>
<organism evidence="3">
    <name type="scientific">Schistosoma curassoni</name>
    <dbReference type="NCBI Taxonomy" id="6186"/>
    <lineage>
        <taxon>Eukaryota</taxon>
        <taxon>Metazoa</taxon>
        <taxon>Spiralia</taxon>
        <taxon>Lophotrochozoa</taxon>
        <taxon>Platyhelminthes</taxon>
        <taxon>Trematoda</taxon>
        <taxon>Digenea</taxon>
        <taxon>Strigeidida</taxon>
        <taxon>Schistosomatoidea</taxon>
        <taxon>Schistosomatidae</taxon>
        <taxon>Schistosoma</taxon>
    </lineage>
</organism>
<dbReference type="SUPFAM" id="SSF56219">
    <property type="entry name" value="DNase I-like"/>
    <property type="match status" value="1"/>
</dbReference>
<dbReference type="PANTHER" id="PTHR23227:SF67">
    <property type="entry name" value="CRANIOFACIAL DEVELOPMENT PROTEIN 2-LIKE"/>
    <property type="match status" value="1"/>
</dbReference>